<dbReference type="Pfam" id="PF20365">
    <property type="entry name" value="DUF6660"/>
    <property type="match status" value="1"/>
</dbReference>
<dbReference type="EMBL" id="RIAR02000001">
    <property type="protein sequence ID" value="NSL86541.1"/>
    <property type="molecule type" value="Genomic_DNA"/>
</dbReference>
<sequence>MKWLLYILSAYILLLSCIPCTDAEGSASYSSAVVADAASHNHETQADFCSPLCVCSCCNVQVTPGIPFFFSYHLSRIPVLYPVLPDSPLPAVADNIWQPPRLV</sequence>
<protein>
    <submittedName>
        <fullName evidence="2">Uncharacterized protein</fullName>
    </submittedName>
</protein>
<feature type="signal peptide" evidence="1">
    <location>
        <begin position="1"/>
        <end position="23"/>
    </location>
</feature>
<organism evidence="2 3">
    <name type="scientific">Chitinophaga solisilvae</name>
    <dbReference type="NCBI Taxonomy" id="1233460"/>
    <lineage>
        <taxon>Bacteria</taxon>
        <taxon>Pseudomonadati</taxon>
        <taxon>Bacteroidota</taxon>
        <taxon>Chitinophagia</taxon>
        <taxon>Chitinophagales</taxon>
        <taxon>Chitinophagaceae</taxon>
        <taxon>Chitinophaga</taxon>
    </lineage>
</organism>
<dbReference type="Proteomes" id="UP000281028">
    <property type="component" value="Unassembled WGS sequence"/>
</dbReference>
<dbReference type="PROSITE" id="PS51257">
    <property type="entry name" value="PROKAR_LIPOPROTEIN"/>
    <property type="match status" value="1"/>
</dbReference>
<accession>A0A9Q5GRR9</accession>
<evidence type="ECO:0000313" key="3">
    <source>
        <dbReference type="Proteomes" id="UP000281028"/>
    </source>
</evidence>
<evidence type="ECO:0000256" key="1">
    <source>
        <dbReference type="SAM" id="SignalP"/>
    </source>
</evidence>
<evidence type="ECO:0000313" key="2">
    <source>
        <dbReference type="EMBL" id="NSL86541.1"/>
    </source>
</evidence>
<keyword evidence="1" id="KW-0732">Signal</keyword>
<gene>
    <name evidence="2" type="ORF">ECE50_006855</name>
</gene>
<comment type="caution">
    <text evidence="2">The sequence shown here is derived from an EMBL/GenBank/DDBJ whole genome shotgun (WGS) entry which is preliminary data.</text>
</comment>
<dbReference type="AlphaFoldDB" id="A0A9Q5GRR9"/>
<dbReference type="InterPro" id="IPR046601">
    <property type="entry name" value="DUF6660"/>
</dbReference>
<dbReference type="OrthoDB" id="997115at2"/>
<name>A0A9Q5GRR9_9BACT</name>
<keyword evidence="3" id="KW-1185">Reference proteome</keyword>
<reference evidence="2" key="1">
    <citation type="submission" date="2020-05" db="EMBL/GenBank/DDBJ databases">
        <title>Chitinophaga laudate sp. nov., isolated from a tropical peat swamp.</title>
        <authorList>
            <person name="Goh C.B.S."/>
            <person name="Lee M.S."/>
            <person name="Parimannan S."/>
            <person name="Pasbakhsh P."/>
            <person name="Yule C.M."/>
            <person name="Rajandas H."/>
            <person name="Loke S."/>
            <person name="Croft L."/>
            <person name="Tan J.B.L."/>
        </authorList>
    </citation>
    <scope>NUCLEOTIDE SEQUENCE</scope>
    <source>
        <strain evidence="2">Mgbs1</strain>
    </source>
</reference>
<feature type="chain" id="PRO_5040448981" evidence="1">
    <location>
        <begin position="24"/>
        <end position="103"/>
    </location>
</feature>
<proteinExistence type="predicted"/>